<reference evidence="7" key="1">
    <citation type="journal article" date="2022" name="IScience">
        <title>Evolution of zygomycete secretomes and the origins of terrestrial fungal ecologies.</title>
        <authorList>
            <person name="Chang Y."/>
            <person name="Wang Y."/>
            <person name="Mondo S."/>
            <person name="Ahrendt S."/>
            <person name="Andreopoulos W."/>
            <person name="Barry K."/>
            <person name="Beard J."/>
            <person name="Benny G.L."/>
            <person name="Blankenship S."/>
            <person name="Bonito G."/>
            <person name="Cuomo C."/>
            <person name="Desiro A."/>
            <person name="Gervers K.A."/>
            <person name="Hundley H."/>
            <person name="Kuo A."/>
            <person name="LaButti K."/>
            <person name="Lang B.F."/>
            <person name="Lipzen A."/>
            <person name="O'Donnell K."/>
            <person name="Pangilinan J."/>
            <person name="Reynolds N."/>
            <person name="Sandor L."/>
            <person name="Smith M.E."/>
            <person name="Tsang A."/>
            <person name="Grigoriev I.V."/>
            <person name="Stajich J.E."/>
            <person name="Spatafora J.W."/>
        </authorList>
    </citation>
    <scope>NUCLEOTIDE SEQUENCE</scope>
    <source>
        <strain evidence="7">RSA 2281</strain>
    </source>
</reference>
<evidence type="ECO:0000256" key="4">
    <source>
        <dbReference type="ARBA" id="ARBA00044511"/>
    </source>
</evidence>
<evidence type="ECO:0000256" key="6">
    <source>
        <dbReference type="SAM" id="MobiDB-lite"/>
    </source>
</evidence>
<evidence type="ECO:0000256" key="3">
    <source>
        <dbReference type="ARBA" id="ARBA00044493"/>
    </source>
</evidence>
<dbReference type="PROSITE" id="PS51375">
    <property type="entry name" value="PPR"/>
    <property type="match status" value="4"/>
</dbReference>
<dbReference type="Gene3D" id="1.25.40.10">
    <property type="entry name" value="Tetratricopeptide repeat domain"/>
    <property type="match status" value="5"/>
</dbReference>
<comment type="caution">
    <text evidence="7">The sequence shown here is derived from an EMBL/GenBank/DDBJ whole genome shotgun (WGS) entry which is preliminary data.</text>
</comment>
<dbReference type="GO" id="GO:0005743">
    <property type="term" value="C:mitochondrial inner membrane"/>
    <property type="evidence" value="ECO:0007669"/>
    <property type="project" value="InterPro"/>
</dbReference>
<comment type="similarity">
    <text evidence="1">Belongs to the CCM1 family.</text>
</comment>
<dbReference type="NCBIfam" id="TIGR00756">
    <property type="entry name" value="PPR"/>
    <property type="match status" value="3"/>
</dbReference>
<proteinExistence type="inferred from homology"/>
<dbReference type="Pfam" id="PF01535">
    <property type="entry name" value="PPR"/>
    <property type="match status" value="3"/>
</dbReference>
<dbReference type="InterPro" id="IPR011990">
    <property type="entry name" value="TPR-like_helical_dom_sf"/>
</dbReference>
<feature type="repeat" description="PPR" evidence="5">
    <location>
        <begin position="331"/>
        <end position="365"/>
    </location>
</feature>
<dbReference type="Proteomes" id="UP001209540">
    <property type="component" value="Unassembled WGS sequence"/>
</dbReference>
<dbReference type="AlphaFoldDB" id="A0AAD5K5G7"/>
<comment type="function">
    <text evidence="3">Regulates mitochondrial small subunit maturation by controlling 15S rRNA 5'-end processing. Localizes to the 5' precursor of the 15S rRNA in a position that is subsequently occupied by mS47 in the mature yeast mtSSU. Uses structure and sequence-specific RNA recognition, binding to a single-stranded region of the precursor and specifically recognizing bases -6 to -1. The exchange of Ccm1 for mS47 is coupled to the irreversible removal of precursor rRNA that is accompanied by conformational changes of the mitoribosomal proteins uS5m and mS26. These conformational changes signal completion of 5'-end rRNA processing through protection of the mature 5'-end of the 15S rRNA and stabilization of mS47. The removal of the 5' precursor together with the dissociation of Ccm1 may be catalyzed by the 5'-3' exoribonuclease Pet127. Involved in the specific removal of group I introns in mitochondrial encoded transcripts.</text>
</comment>
<dbReference type="Pfam" id="PF13812">
    <property type="entry name" value="PPR_3"/>
    <property type="match status" value="1"/>
</dbReference>
<evidence type="ECO:0000256" key="2">
    <source>
        <dbReference type="ARBA" id="ARBA00022737"/>
    </source>
</evidence>
<dbReference type="EMBL" id="JAIXMP010000007">
    <property type="protein sequence ID" value="KAI9270487.1"/>
    <property type="molecule type" value="Genomic_DNA"/>
</dbReference>
<evidence type="ECO:0008006" key="9">
    <source>
        <dbReference type="Google" id="ProtNLM"/>
    </source>
</evidence>
<reference evidence="7" key="2">
    <citation type="submission" date="2023-02" db="EMBL/GenBank/DDBJ databases">
        <authorList>
            <consortium name="DOE Joint Genome Institute"/>
            <person name="Mondo S.J."/>
            <person name="Chang Y."/>
            <person name="Wang Y."/>
            <person name="Ahrendt S."/>
            <person name="Andreopoulos W."/>
            <person name="Barry K."/>
            <person name="Beard J."/>
            <person name="Benny G.L."/>
            <person name="Blankenship S."/>
            <person name="Bonito G."/>
            <person name="Cuomo C."/>
            <person name="Desiro A."/>
            <person name="Gervers K.A."/>
            <person name="Hundley H."/>
            <person name="Kuo A."/>
            <person name="LaButti K."/>
            <person name="Lang B.F."/>
            <person name="Lipzen A."/>
            <person name="O'Donnell K."/>
            <person name="Pangilinan J."/>
            <person name="Reynolds N."/>
            <person name="Sandor L."/>
            <person name="Smith M.W."/>
            <person name="Tsang A."/>
            <person name="Grigoriev I.V."/>
            <person name="Stajich J.E."/>
            <person name="Spatafora J.W."/>
        </authorList>
    </citation>
    <scope>NUCLEOTIDE SEQUENCE</scope>
    <source>
        <strain evidence="7">RSA 2281</strain>
    </source>
</reference>
<evidence type="ECO:0000313" key="8">
    <source>
        <dbReference type="Proteomes" id="UP001209540"/>
    </source>
</evidence>
<feature type="repeat" description="PPR" evidence="5">
    <location>
        <begin position="189"/>
        <end position="219"/>
    </location>
</feature>
<dbReference type="PANTHER" id="PTHR47447:SF17">
    <property type="entry name" value="OS12G0638900 PROTEIN"/>
    <property type="match status" value="1"/>
</dbReference>
<dbReference type="Pfam" id="PF13041">
    <property type="entry name" value="PPR_2"/>
    <property type="match status" value="2"/>
</dbReference>
<dbReference type="GO" id="GO:0006123">
    <property type="term" value="P:mitochondrial electron transport, cytochrome c to oxygen"/>
    <property type="evidence" value="ECO:0007669"/>
    <property type="project" value="InterPro"/>
</dbReference>
<dbReference type="InterPro" id="IPR002885">
    <property type="entry name" value="PPR_rpt"/>
</dbReference>
<feature type="repeat" description="PPR" evidence="5">
    <location>
        <begin position="438"/>
        <end position="472"/>
    </location>
</feature>
<gene>
    <name evidence="7" type="ORF">BDA99DRAFT_501918</name>
</gene>
<protein>
    <recommendedName>
        <fullName evidence="9">Mitochondrial group I intron splicing factor CCM1</fullName>
    </recommendedName>
</protein>
<evidence type="ECO:0000256" key="1">
    <source>
        <dbReference type="ARBA" id="ARBA00006192"/>
    </source>
</evidence>
<sequence>MLSRTGTRACLSVGRRRIPTSLRHTLSNTRVNDIKSCPITTIATQQQHVHSTYTNTSTTNSRRSFATKSPKTSHTNEELATLSRAIEQNNIIQTRKSFSLLRSSPNDRALIDRPMIQKVLMLVRKGQKQSDLAFVRDLVETMQHDFNIRPELFEYHALMYAYGIHERPQDASNVLKRMTQMPEKDIYPNTVTYNILLGCYKRVNDYETALRLFEEMERKKNIKHDLVTYNTLLHFVPAPKALELYVQMQKEKIQPDGYTYSTILSVATREKNSTIGNSVYKNLLSNPKLVKDTITVNSLLAFKANQPDAGLNGVLDLYYRIPKRFPHIKMDVASYNIMLDTCLKYDNPGRAFMIFDDLKSSGCTPDVVTYGTLMDAEARQKNMKGALSLFDDMTYRNITPNARVLSSLANLASQETDSQLLSRVCDIIPKYSHDFRLDTKAYNGLLSGLAKHGRSAQAQTLYDEVFRHNAREADIATFTNLMLAYINDDQLDDAMDIYYELREHCQNAEPGQARITLDTTFYTSLISAMTALSSRQRKQQHNDLNTPSSVPSYAFMVEEKPDNSVENLDGTSQPNLLRALTLFNDMRRLLIRPNAHVYTAMLNACAKYRDAYALEQIHRLIRMDLYFDPDTAVYNALMDAYNHCGDGHVVLQLWDILMLSSAPKIAIDQATISVVLDSCGHNGYSHKAHGIWRKVKRVGFDLNTNNYNSYIECLCRQKGRQGWEEARRVVLDEMRAPSAIHDPRPPFEEKTLNTLIGFARKKEFKQEEVDELEQWKQQLLS</sequence>
<feature type="compositionally biased region" description="Low complexity" evidence="6">
    <location>
        <begin position="51"/>
        <end position="64"/>
    </location>
</feature>
<organism evidence="7 8">
    <name type="scientific">Phascolomyces articulosus</name>
    <dbReference type="NCBI Taxonomy" id="60185"/>
    <lineage>
        <taxon>Eukaryota</taxon>
        <taxon>Fungi</taxon>
        <taxon>Fungi incertae sedis</taxon>
        <taxon>Mucoromycota</taxon>
        <taxon>Mucoromycotina</taxon>
        <taxon>Mucoromycetes</taxon>
        <taxon>Mucorales</taxon>
        <taxon>Lichtheimiaceae</taxon>
        <taxon>Phascolomyces</taxon>
    </lineage>
</organism>
<evidence type="ECO:0000256" key="5">
    <source>
        <dbReference type="PROSITE-ProRule" id="PRU00708"/>
    </source>
</evidence>
<comment type="subunit">
    <text evidence="4">Binds to mitochondrial small subunit 15S rRNA.</text>
</comment>
<dbReference type="PANTHER" id="PTHR47447">
    <property type="entry name" value="OS03G0856100 PROTEIN"/>
    <property type="match status" value="1"/>
</dbReference>
<name>A0AAD5K5G7_9FUNG</name>
<keyword evidence="2" id="KW-0677">Repeat</keyword>
<evidence type="ECO:0000313" key="7">
    <source>
        <dbReference type="EMBL" id="KAI9270487.1"/>
    </source>
</evidence>
<feature type="repeat" description="PPR" evidence="5">
    <location>
        <begin position="366"/>
        <end position="400"/>
    </location>
</feature>
<feature type="region of interest" description="Disordered" evidence="6">
    <location>
        <begin position="51"/>
        <end position="74"/>
    </location>
</feature>
<keyword evidence="8" id="KW-1185">Reference proteome</keyword>
<accession>A0AAD5K5G7</accession>